<accession>W9QS71</accession>
<dbReference type="AlphaFoldDB" id="W9QS71"/>
<dbReference type="EMBL" id="KE343704">
    <property type="protein sequence ID" value="EXB38858.1"/>
    <property type="molecule type" value="Genomic_DNA"/>
</dbReference>
<evidence type="ECO:0000313" key="2">
    <source>
        <dbReference type="Proteomes" id="UP000030645"/>
    </source>
</evidence>
<dbReference type="Proteomes" id="UP000030645">
    <property type="component" value="Unassembled WGS sequence"/>
</dbReference>
<reference evidence="2" key="1">
    <citation type="submission" date="2013-01" db="EMBL/GenBank/DDBJ databases">
        <title>Draft Genome Sequence of a Mulberry Tree, Morus notabilis C.K. Schneid.</title>
        <authorList>
            <person name="He N."/>
            <person name="Zhao S."/>
        </authorList>
    </citation>
    <scope>NUCLEOTIDE SEQUENCE</scope>
</reference>
<keyword evidence="2" id="KW-1185">Reference proteome</keyword>
<evidence type="ECO:0000313" key="1">
    <source>
        <dbReference type="EMBL" id="EXB38858.1"/>
    </source>
</evidence>
<organism evidence="1 2">
    <name type="scientific">Morus notabilis</name>
    <dbReference type="NCBI Taxonomy" id="981085"/>
    <lineage>
        <taxon>Eukaryota</taxon>
        <taxon>Viridiplantae</taxon>
        <taxon>Streptophyta</taxon>
        <taxon>Embryophyta</taxon>
        <taxon>Tracheophyta</taxon>
        <taxon>Spermatophyta</taxon>
        <taxon>Magnoliopsida</taxon>
        <taxon>eudicotyledons</taxon>
        <taxon>Gunneridae</taxon>
        <taxon>Pentapetalae</taxon>
        <taxon>rosids</taxon>
        <taxon>fabids</taxon>
        <taxon>Rosales</taxon>
        <taxon>Moraceae</taxon>
        <taxon>Moreae</taxon>
        <taxon>Morus</taxon>
    </lineage>
</organism>
<name>W9QS71_9ROSA</name>
<gene>
    <name evidence="1" type="ORF">L484_027292</name>
</gene>
<proteinExistence type="predicted"/>
<sequence length="119" mass="13213">MLPIGFLNGRCTLLAGNYVAQLWSVMHNIARSDALAVACSKFDVHRRRSYLLHCLTLNSAESSPKLRGDTRRSLVKKDLHMYYSSTTLLRTAPISILVTANQRLCVAKHIATSSLGKRA</sequence>
<protein>
    <submittedName>
        <fullName evidence="1">Uncharacterized protein</fullName>
    </submittedName>
</protein>